<feature type="region of interest" description="Disordered" evidence="1">
    <location>
        <begin position="1"/>
        <end position="42"/>
    </location>
</feature>
<feature type="compositionally biased region" description="Basic and acidic residues" evidence="1">
    <location>
        <begin position="185"/>
        <end position="198"/>
    </location>
</feature>
<reference evidence="2" key="1">
    <citation type="submission" date="2020-05" db="EMBL/GenBank/DDBJ databases">
        <title>Phylogenomic resolution of chytrid fungi.</title>
        <authorList>
            <person name="Stajich J.E."/>
            <person name="Amses K."/>
            <person name="Simmons R."/>
            <person name="Seto K."/>
            <person name="Myers J."/>
            <person name="Bonds A."/>
            <person name="Quandt C.A."/>
            <person name="Barry K."/>
            <person name="Liu P."/>
            <person name="Grigoriev I."/>
            <person name="Longcore J.E."/>
            <person name="James T.Y."/>
        </authorList>
    </citation>
    <scope>NUCLEOTIDE SEQUENCE</scope>
    <source>
        <strain evidence="2">JEL0379</strain>
    </source>
</reference>
<dbReference type="Proteomes" id="UP001212152">
    <property type="component" value="Unassembled WGS sequence"/>
</dbReference>
<feature type="compositionally biased region" description="Acidic residues" evidence="1">
    <location>
        <begin position="28"/>
        <end position="42"/>
    </location>
</feature>
<gene>
    <name evidence="2" type="ORF">HDU87_004781</name>
</gene>
<proteinExistence type="predicted"/>
<evidence type="ECO:0000256" key="1">
    <source>
        <dbReference type="SAM" id="MobiDB-lite"/>
    </source>
</evidence>
<feature type="region of interest" description="Disordered" evidence="1">
    <location>
        <begin position="63"/>
        <end position="91"/>
    </location>
</feature>
<organism evidence="2 3">
    <name type="scientific">Geranomyces variabilis</name>
    <dbReference type="NCBI Taxonomy" id="109894"/>
    <lineage>
        <taxon>Eukaryota</taxon>
        <taxon>Fungi</taxon>
        <taxon>Fungi incertae sedis</taxon>
        <taxon>Chytridiomycota</taxon>
        <taxon>Chytridiomycota incertae sedis</taxon>
        <taxon>Chytridiomycetes</taxon>
        <taxon>Spizellomycetales</taxon>
        <taxon>Powellomycetaceae</taxon>
        <taxon>Geranomyces</taxon>
    </lineage>
</organism>
<evidence type="ECO:0000313" key="3">
    <source>
        <dbReference type="Proteomes" id="UP001212152"/>
    </source>
</evidence>
<dbReference type="AlphaFoldDB" id="A0AAD5XM66"/>
<accession>A0AAD5XM66</accession>
<comment type="caution">
    <text evidence="2">The sequence shown here is derived from an EMBL/GenBank/DDBJ whole genome shotgun (WGS) entry which is preliminary data.</text>
</comment>
<sequence>MPKPVPRPVAELGLRNSISSPAPHDDDGAAEDELGSESDIDDWLGEIDRRKSYFLRDETLTQFSYDGAAPQESAKPQKLPSWPEGKDPETEHFIRSQFESIQADPSAPPIKPRNPLHNLLLNRGVVKVPRPGAAVIGRQPSAPALPASNPRKPLGLTADMLVTRRGHDTPDTVLPGARSPVEADPSEKVDKAEAENKHAAGTGWQGSLLERKIGRDAKLYQQAEKREQMKDPMVRLRAAHHTPTTTTTSPTPKDRHEFGALDAARTPGAAGQADGKPRPAPSDVTYAWDIRRALDAGSAAADQHNGQIPRKMTRLPPLSYSHEIAQIPVCSQQGHGPTLLINNYLSNRLLQQQNKTPPESLPRVVYSTLTFPASLASAADNPHRSRDSAALLASSTGPHTMPAYGAPLGAHSHRQIHYAFDHSETLPTL</sequence>
<protein>
    <submittedName>
        <fullName evidence="2">Uncharacterized protein</fullName>
    </submittedName>
</protein>
<name>A0AAD5XM66_9FUNG</name>
<evidence type="ECO:0000313" key="2">
    <source>
        <dbReference type="EMBL" id="KAJ3176849.1"/>
    </source>
</evidence>
<feature type="region of interest" description="Disordered" evidence="1">
    <location>
        <begin position="166"/>
        <end position="202"/>
    </location>
</feature>
<dbReference type="EMBL" id="JADGJQ010000037">
    <property type="protein sequence ID" value="KAJ3176849.1"/>
    <property type="molecule type" value="Genomic_DNA"/>
</dbReference>
<keyword evidence="3" id="KW-1185">Reference proteome</keyword>